<accession>A0A6I4WDQ3</accession>
<sequence length="164" mass="17167">MSGDGLMRTEHPEVAAEKVAACARDIADALNGYGVLGKAPEDVSPQPCDEVEVANPVSGEPAEAASRPWFVDYSPYVMMYIDYADLKTPDDVRPALAQVGARLADMGWTPRTASVDANELVIEAPGGGYGAVIGGIVLGDGQPRVTVIVSSPCLRHPGETAQET</sequence>
<gene>
    <name evidence="1" type="ORF">GQ466_12310</name>
</gene>
<keyword evidence="2" id="KW-1185">Reference proteome</keyword>
<evidence type="ECO:0000313" key="2">
    <source>
        <dbReference type="Proteomes" id="UP000431901"/>
    </source>
</evidence>
<organism evidence="1 2">
    <name type="scientific">Actinomadura rayongensis</name>
    <dbReference type="NCBI Taxonomy" id="1429076"/>
    <lineage>
        <taxon>Bacteria</taxon>
        <taxon>Bacillati</taxon>
        <taxon>Actinomycetota</taxon>
        <taxon>Actinomycetes</taxon>
        <taxon>Streptosporangiales</taxon>
        <taxon>Thermomonosporaceae</taxon>
        <taxon>Actinomadura</taxon>
    </lineage>
</organism>
<dbReference type="OrthoDB" id="3472601at2"/>
<evidence type="ECO:0000313" key="1">
    <source>
        <dbReference type="EMBL" id="MXQ64822.1"/>
    </source>
</evidence>
<reference evidence="1 2" key="1">
    <citation type="submission" date="2019-12" db="EMBL/GenBank/DDBJ databases">
        <title>Nocardia macrotermitis sp. nov. and Nocardia aurantia sp. nov., isolated from the gut of the fungus growing-termite Macrotermes natalensis.</title>
        <authorList>
            <person name="Christine B."/>
            <person name="Rene B."/>
        </authorList>
    </citation>
    <scope>NUCLEOTIDE SEQUENCE [LARGE SCALE GENOMIC DNA]</scope>
    <source>
        <strain evidence="1 2">DSM 102126</strain>
    </source>
</reference>
<protein>
    <submittedName>
        <fullName evidence="1">Uncharacterized protein</fullName>
    </submittedName>
</protein>
<dbReference type="RefSeq" id="WP_161102991.1">
    <property type="nucleotide sequence ID" value="NZ_JBHLYI010000001.1"/>
</dbReference>
<dbReference type="EMBL" id="WUTW01000002">
    <property type="protein sequence ID" value="MXQ64822.1"/>
    <property type="molecule type" value="Genomic_DNA"/>
</dbReference>
<proteinExistence type="predicted"/>
<name>A0A6I4WDQ3_9ACTN</name>
<dbReference type="Proteomes" id="UP000431901">
    <property type="component" value="Unassembled WGS sequence"/>
</dbReference>
<dbReference type="AlphaFoldDB" id="A0A6I4WDQ3"/>
<comment type="caution">
    <text evidence="1">The sequence shown here is derived from an EMBL/GenBank/DDBJ whole genome shotgun (WGS) entry which is preliminary data.</text>
</comment>